<accession>A0A162D593</accession>
<dbReference type="STRING" id="519424.AZF04_09620"/>
<protein>
    <submittedName>
        <fullName evidence="1">Uncharacterized protein</fullName>
    </submittedName>
</protein>
<dbReference type="AlphaFoldDB" id="A0A162D593"/>
<name>A0A162D593_9BACI</name>
<reference evidence="1" key="1">
    <citation type="submission" date="2016-02" db="EMBL/GenBank/DDBJ databases">
        <title>Genome sequence of Bacillus trypoxylicola KCTC 13244(T).</title>
        <authorList>
            <person name="Jeong H."/>
            <person name="Park S.-H."/>
            <person name="Choi S.-K."/>
        </authorList>
    </citation>
    <scope>NUCLEOTIDE SEQUENCE [LARGE SCALE GENOMIC DNA]</scope>
    <source>
        <strain evidence="1">KCTC 13244</strain>
    </source>
</reference>
<organism evidence="1 2">
    <name type="scientific">Alkalihalobacillus trypoxylicola</name>
    <dbReference type="NCBI Taxonomy" id="519424"/>
    <lineage>
        <taxon>Bacteria</taxon>
        <taxon>Bacillati</taxon>
        <taxon>Bacillota</taxon>
        <taxon>Bacilli</taxon>
        <taxon>Bacillales</taxon>
        <taxon>Bacillaceae</taxon>
        <taxon>Alkalihalobacillus</taxon>
    </lineage>
</organism>
<dbReference type="EMBL" id="LTAO01000034">
    <property type="protein sequence ID" value="KYG28152.1"/>
    <property type="molecule type" value="Genomic_DNA"/>
</dbReference>
<sequence length="100" mass="11683">MTEKEIEMLKADLKAEIIKDLTGKDLRVAQDKSKPLAEVYNKYKDELHKKYGNVTWGNVWECVRKLAVYRAGHRYVRDLLPSEEVEAAKFAEQILEEMLN</sequence>
<evidence type="ECO:0000313" key="2">
    <source>
        <dbReference type="Proteomes" id="UP000075806"/>
    </source>
</evidence>
<keyword evidence="2" id="KW-1185">Reference proteome</keyword>
<dbReference type="RefSeq" id="WP_061949575.1">
    <property type="nucleotide sequence ID" value="NZ_LTAO01000034.1"/>
</dbReference>
<gene>
    <name evidence="1" type="ORF">AZF04_09620</name>
</gene>
<proteinExistence type="predicted"/>
<evidence type="ECO:0000313" key="1">
    <source>
        <dbReference type="EMBL" id="KYG28152.1"/>
    </source>
</evidence>
<comment type="caution">
    <text evidence="1">The sequence shown here is derived from an EMBL/GenBank/DDBJ whole genome shotgun (WGS) entry which is preliminary data.</text>
</comment>
<dbReference type="Proteomes" id="UP000075806">
    <property type="component" value="Unassembled WGS sequence"/>
</dbReference>
<dbReference type="OrthoDB" id="2971119at2"/>